<evidence type="ECO:0000256" key="3">
    <source>
        <dbReference type="ARBA" id="ARBA00022679"/>
    </source>
</evidence>
<keyword evidence="6 9" id="KW-0472">Membrane</keyword>
<evidence type="ECO:0000256" key="5">
    <source>
        <dbReference type="ARBA" id="ARBA00022989"/>
    </source>
</evidence>
<proteinExistence type="inferred from homology"/>
<name>A0A255G0U9_9ACTN</name>
<feature type="region of interest" description="Disordered" evidence="8">
    <location>
        <begin position="32"/>
        <end position="52"/>
    </location>
</feature>
<keyword evidence="3" id="KW-0808">Transferase</keyword>
<feature type="transmembrane region" description="Helical" evidence="9">
    <location>
        <begin position="405"/>
        <end position="427"/>
    </location>
</feature>
<evidence type="ECO:0000256" key="2">
    <source>
        <dbReference type="ARBA" id="ARBA00022475"/>
    </source>
</evidence>
<dbReference type="EMBL" id="NMVO01000017">
    <property type="protein sequence ID" value="OYO09567.1"/>
    <property type="molecule type" value="Genomic_DNA"/>
</dbReference>
<accession>A0A255G0U9</accession>
<feature type="transmembrane region" description="Helical" evidence="9">
    <location>
        <begin position="138"/>
        <end position="163"/>
    </location>
</feature>
<evidence type="ECO:0000256" key="9">
    <source>
        <dbReference type="SAM" id="Phobius"/>
    </source>
</evidence>
<keyword evidence="2" id="KW-1003">Cell membrane</keyword>
<feature type="transmembrane region" description="Helical" evidence="9">
    <location>
        <begin position="230"/>
        <end position="252"/>
    </location>
</feature>
<feature type="transmembrane region" description="Helical" evidence="9">
    <location>
        <begin position="364"/>
        <end position="384"/>
    </location>
</feature>
<keyword evidence="4 9" id="KW-0812">Transmembrane</keyword>
<comment type="subcellular location">
    <subcellularLocation>
        <location evidence="1">Cell membrane</location>
        <topology evidence="1">Multi-pass membrane protein</topology>
    </subcellularLocation>
</comment>
<protein>
    <recommendedName>
        <fullName evidence="12">DUF2029 domain-containing protein</fullName>
    </recommendedName>
</protein>
<feature type="transmembrane region" description="Helical" evidence="9">
    <location>
        <begin position="71"/>
        <end position="90"/>
    </location>
</feature>
<evidence type="ECO:0000313" key="11">
    <source>
        <dbReference type="Proteomes" id="UP000215896"/>
    </source>
</evidence>
<dbReference type="Proteomes" id="UP000215896">
    <property type="component" value="Unassembled WGS sequence"/>
</dbReference>
<feature type="transmembrane region" description="Helical" evidence="9">
    <location>
        <begin position="322"/>
        <end position="344"/>
    </location>
</feature>
<keyword evidence="11" id="KW-1185">Reference proteome</keyword>
<dbReference type="GO" id="GO:0016758">
    <property type="term" value="F:hexosyltransferase activity"/>
    <property type="evidence" value="ECO:0007669"/>
    <property type="project" value="InterPro"/>
</dbReference>
<organism evidence="10 11">
    <name type="scientific">Enemella evansiae</name>
    <dbReference type="NCBI Taxonomy" id="2016499"/>
    <lineage>
        <taxon>Bacteria</taxon>
        <taxon>Bacillati</taxon>
        <taxon>Actinomycetota</taxon>
        <taxon>Actinomycetes</taxon>
        <taxon>Propionibacteriales</taxon>
        <taxon>Propionibacteriaceae</taxon>
        <taxon>Enemella</taxon>
    </lineage>
</organism>
<gene>
    <name evidence="10" type="ORF">CGZ94_18055</name>
</gene>
<dbReference type="OrthoDB" id="9774600at2"/>
<dbReference type="InterPro" id="IPR018584">
    <property type="entry name" value="GT87"/>
</dbReference>
<evidence type="ECO:0000256" key="4">
    <source>
        <dbReference type="ARBA" id="ARBA00022692"/>
    </source>
</evidence>
<dbReference type="Pfam" id="PF09594">
    <property type="entry name" value="GT87"/>
    <property type="match status" value="1"/>
</dbReference>
<sequence>MAQPRCAHLPAHRWSRDRVLAAGQCADRAAAAALGGRRTPGEPSPLSPPTRLTDAERAEAALDRPHRAVRWLIEFLPAFVVALILLPWIIATGTASPWRPATIDLDVYVAAVRDLLAGKDIYATRTPGWDLPYIYPPIAAILLVPFALLPMLALQLVWTALTVLAQRLILARARVPRGLTLGLVNVVLVVAFEPFRTTIGYGQVNTLLMALVVGDLLPRAVGERRWLPRGVATGLAAAIKLTPLLFLVFAFLTGRRRVAIIGLLATAFFTGIGYLLQPAATVRFAEKVLRGDTYGNPVYVGNQSLNAVFARTLGTDPSTVRLGLVVSMLAALIGLLAAVGLWRIEERVLAVGVVGLATCLASPLSWTHHHVWALLVGLGALQAARQYRDRVAGTRGRGRRPGLPSWLTIPCLVYAGWVALCPVLAFLPYGYDVERRYTPLQALAGNFLPLWGTALSMALLAYVIRVRPRTGSAGR</sequence>
<evidence type="ECO:0000256" key="1">
    <source>
        <dbReference type="ARBA" id="ARBA00004651"/>
    </source>
</evidence>
<reference evidence="10 11" key="1">
    <citation type="submission" date="2017-07" db="EMBL/GenBank/DDBJ databases">
        <title>Draft whole genome sequences of clinical Proprionibacteriaceae strains.</title>
        <authorList>
            <person name="Bernier A.-M."/>
            <person name="Bernard K."/>
            <person name="Domingo M.-C."/>
        </authorList>
    </citation>
    <scope>NUCLEOTIDE SEQUENCE [LARGE SCALE GENOMIC DNA]</scope>
    <source>
        <strain evidence="10 11">NML 030167</strain>
    </source>
</reference>
<evidence type="ECO:0000256" key="8">
    <source>
        <dbReference type="SAM" id="MobiDB-lite"/>
    </source>
</evidence>
<evidence type="ECO:0008006" key="12">
    <source>
        <dbReference type="Google" id="ProtNLM"/>
    </source>
</evidence>
<keyword evidence="5 9" id="KW-1133">Transmembrane helix</keyword>
<comment type="caution">
    <text evidence="10">The sequence shown here is derived from an EMBL/GenBank/DDBJ whole genome shotgun (WGS) entry which is preliminary data.</text>
</comment>
<dbReference type="GO" id="GO:0005886">
    <property type="term" value="C:plasma membrane"/>
    <property type="evidence" value="ECO:0007669"/>
    <property type="project" value="UniProtKB-SubCell"/>
</dbReference>
<dbReference type="AlphaFoldDB" id="A0A255G0U9"/>
<evidence type="ECO:0000313" key="10">
    <source>
        <dbReference type="EMBL" id="OYO09567.1"/>
    </source>
</evidence>
<evidence type="ECO:0000256" key="6">
    <source>
        <dbReference type="ARBA" id="ARBA00023136"/>
    </source>
</evidence>
<feature type="transmembrane region" description="Helical" evidence="9">
    <location>
        <begin position="258"/>
        <end position="276"/>
    </location>
</feature>
<feature type="transmembrane region" description="Helical" evidence="9">
    <location>
        <begin position="175"/>
        <end position="192"/>
    </location>
</feature>
<evidence type="ECO:0000256" key="7">
    <source>
        <dbReference type="ARBA" id="ARBA00024033"/>
    </source>
</evidence>
<comment type="similarity">
    <text evidence="7">Belongs to the glycosyltransferase 87 family.</text>
</comment>
<feature type="transmembrane region" description="Helical" evidence="9">
    <location>
        <begin position="447"/>
        <end position="466"/>
    </location>
</feature>